<dbReference type="InterPro" id="IPR044861">
    <property type="entry name" value="IPNS-like_FE2OG_OXY"/>
</dbReference>
<dbReference type="Pfam" id="PF03171">
    <property type="entry name" value="2OG-FeII_Oxy"/>
    <property type="match status" value="1"/>
</dbReference>
<dbReference type="SUPFAM" id="SSF51197">
    <property type="entry name" value="Clavaminate synthase-like"/>
    <property type="match status" value="1"/>
</dbReference>
<dbReference type="GO" id="GO:0046872">
    <property type="term" value="F:metal ion binding"/>
    <property type="evidence" value="ECO:0007669"/>
    <property type="project" value="UniProtKB-KW"/>
</dbReference>
<evidence type="ECO:0000313" key="5">
    <source>
        <dbReference type="Proteomes" id="UP000813427"/>
    </source>
</evidence>
<accession>A0A8K0RZC6</accession>
<dbReference type="InterPro" id="IPR050231">
    <property type="entry name" value="Iron_ascorbate_oxido_reductase"/>
</dbReference>
<dbReference type="PANTHER" id="PTHR47990">
    <property type="entry name" value="2-OXOGLUTARATE (2OG) AND FE(II)-DEPENDENT OXYGENASE SUPERFAMILY PROTEIN-RELATED"/>
    <property type="match status" value="1"/>
</dbReference>
<evidence type="ECO:0000256" key="1">
    <source>
        <dbReference type="ARBA" id="ARBA00008056"/>
    </source>
</evidence>
<organism evidence="4 5">
    <name type="scientific">Fusarium tricinctum</name>
    <dbReference type="NCBI Taxonomy" id="61284"/>
    <lineage>
        <taxon>Eukaryota</taxon>
        <taxon>Fungi</taxon>
        <taxon>Dikarya</taxon>
        <taxon>Ascomycota</taxon>
        <taxon>Pezizomycotina</taxon>
        <taxon>Sordariomycetes</taxon>
        <taxon>Hypocreomycetidae</taxon>
        <taxon>Hypocreales</taxon>
        <taxon>Nectriaceae</taxon>
        <taxon>Fusarium</taxon>
        <taxon>Fusarium tricinctum species complex</taxon>
    </lineage>
</organism>
<dbReference type="AlphaFoldDB" id="A0A8K0RZC6"/>
<comment type="caution">
    <text evidence="4">The sequence shown here is derived from an EMBL/GenBank/DDBJ whole genome shotgun (WGS) entry which is preliminary data.</text>
</comment>
<comment type="similarity">
    <text evidence="1 2">Belongs to the iron/ascorbate-dependent oxidoreductase family.</text>
</comment>
<keyword evidence="2" id="KW-0479">Metal-binding</keyword>
<keyword evidence="2" id="KW-0408">Iron</keyword>
<evidence type="ECO:0000313" key="4">
    <source>
        <dbReference type="EMBL" id="KAH7250858.1"/>
    </source>
</evidence>
<dbReference type="OrthoDB" id="288590at2759"/>
<reference evidence="4" key="1">
    <citation type="journal article" date="2021" name="Nat. Commun.">
        <title>Genetic determinants of endophytism in the Arabidopsis root mycobiome.</title>
        <authorList>
            <person name="Mesny F."/>
            <person name="Miyauchi S."/>
            <person name="Thiergart T."/>
            <person name="Pickel B."/>
            <person name="Atanasova L."/>
            <person name="Karlsson M."/>
            <person name="Huettel B."/>
            <person name="Barry K.W."/>
            <person name="Haridas S."/>
            <person name="Chen C."/>
            <person name="Bauer D."/>
            <person name="Andreopoulos W."/>
            <person name="Pangilinan J."/>
            <person name="LaButti K."/>
            <person name="Riley R."/>
            <person name="Lipzen A."/>
            <person name="Clum A."/>
            <person name="Drula E."/>
            <person name="Henrissat B."/>
            <person name="Kohler A."/>
            <person name="Grigoriev I.V."/>
            <person name="Martin F.M."/>
            <person name="Hacquard S."/>
        </authorList>
    </citation>
    <scope>NUCLEOTIDE SEQUENCE</scope>
    <source>
        <strain evidence="4">MPI-SDFR-AT-0068</strain>
    </source>
</reference>
<keyword evidence="2" id="KW-0560">Oxidoreductase</keyword>
<name>A0A8K0RZC6_9HYPO</name>
<dbReference type="Gene3D" id="2.60.120.330">
    <property type="entry name" value="B-lactam Antibiotic, Isopenicillin N Synthase, Chain"/>
    <property type="match status" value="2"/>
</dbReference>
<keyword evidence="5" id="KW-1185">Reference proteome</keyword>
<dbReference type="PROSITE" id="PS51471">
    <property type="entry name" value="FE2OG_OXY"/>
    <property type="match status" value="1"/>
</dbReference>
<dbReference type="EMBL" id="JAGPXF010000003">
    <property type="protein sequence ID" value="KAH7250858.1"/>
    <property type="molecule type" value="Genomic_DNA"/>
</dbReference>
<evidence type="ECO:0000259" key="3">
    <source>
        <dbReference type="PROSITE" id="PS51471"/>
    </source>
</evidence>
<dbReference type="GO" id="GO:0016491">
    <property type="term" value="F:oxidoreductase activity"/>
    <property type="evidence" value="ECO:0007669"/>
    <property type="project" value="UniProtKB-KW"/>
</dbReference>
<dbReference type="Proteomes" id="UP000813427">
    <property type="component" value="Unassembled WGS sequence"/>
</dbReference>
<dbReference type="InterPro" id="IPR005123">
    <property type="entry name" value="Oxoglu/Fe-dep_dioxygenase_dom"/>
</dbReference>
<dbReference type="InterPro" id="IPR027443">
    <property type="entry name" value="IPNS-like_sf"/>
</dbReference>
<protein>
    <recommendedName>
        <fullName evidence="3">Fe2OG dioxygenase domain-containing protein</fullName>
    </recommendedName>
</protein>
<evidence type="ECO:0000256" key="2">
    <source>
        <dbReference type="RuleBase" id="RU003682"/>
    </source>
</evidence>
<sequence length="279" mass="31603">MGIPLLDFRAYAQGNETEKVRFCQDLRQTLATYGFARLRGHNISRVTIRELFSQSAVGKEKLAELPKLNAARDGERDVYDVWESLDLGSEQDTVTPNLWVPEADLPGFREFMCDFYEQCHLMHILLLQATMRISPHTDFGLITLLFQDSVGGLEVERQELEHRGCYIPVEAPASADDDAVDDFSSSTMILNVGDCLERWTNGLLPSANHRVTLPPRLKNQQDPDAIAPDRYSVAYFGKPDRQASVCSLPEFLLGEGDVPKFTEPMTAWEYNQSRLLHTY</sequence>
<feature type="domain" description="Fe2OG dioxygenase" evidence="3">
    <location>
        <begin position="107"/>
        <end position="239"/>
    </location>
</feature>
<gene>
    <name evidence="4" type="ORF">BKA59DRAFT_491486</name>
</gene>
<proteinExistence type="inferred from homology"/>